<dbReference type="SUPFAM" id="SSF140453">
    <property type="entry name" value="EsxAB dimer-like"/>
    <property type="match status" value="1"/>
</dbReference>
<protein>
    <recommendedName>
        <fullName evidence="1">ESAT-6-like protein</fullName>
    </recommendedName>
</protein>
<gene>
    <name evidence="2" type="ORF">ADL15_47715</name>
</gene>
<dbReference type="Pfam" id="PF06013">
    <property type="entry name" value="WXG100"/>
    <property type="match status" value="1"/>
</dbReference>
<keyword evidence="3" id="KW-1185">Reference proteome</keyword>
<dbReference type="AlphaFoldDB" id="A0A101J9H2"/>
<dbReference type="InterPro" id="IPR036689">
    <property type="entry name" value="ESAT-6-like_sf"/>
</dbReference>
<accession>A0A101J9H2</accession>
<reference evidence="2 3" key="1">
    <citation type="submission" date="2015-10" db="EMBL/GenBank/DDBJ databases">
        <authorList>
            <person name="Gilbert D.G."/>
        </authorList>
    </citation>
    <scope>NUCLEOTIDE SEQUENCE [LARGE SCALE GENOMIC DNA]</scope>
    <source>
        <strain evidence="2 3">NRRL B-16712</strain>
    </source>
</reference>
<evidence type="ECO:0000313" key="3">
    <source>
        <dbReference type="Proteomes" id="UP000053244"/>
    </source>
</evidence>
<dbReference type="Gene3D" id="1.10.287.1060">
    <property type="entry name" value="ESAT-6-like"/>
    <property type="match status" value="1"/>
</dbReference>
<sequence>MSDFRFDFNQADATLYDMNQINTRIKSALTDMEQSVERSMADWTGAAREQYTVSKQVWDQSANEMSTYLDQARSTLLQISDNYGTTEQRQASIWNDVRGG</sequence>
<comment type="similarity">
    <text evidence="1">Belongs to the WXG100 family.</text>
</comment>
<proteinExistence type="inferred from homology"/>
<comment type="caution">
    <text evidence="2">The sequence shown here is derived from an EMBL/GenBank/DDBJ whole genome shotgun (WGS) entry which is preliminary data.</text>
</comment>
<dbReference type="RefSeq" id="WP_067707104.1">
    <property type="nucleotide sequence ID" value="NZ_LLZH01000339.1"/>
</dbReference>
<name>A0A101J9H2_9ACTN</name>
<evidence type="ECO:0000313" key="2">
    <source>
        <dbReference type="EMBL" id="KUL22652.1"/>
    </source>
</evidence>
<organism evidence="2 3">
    <name type="scientific">Actinoplanes awajinensis subsp. mycoplanecinus</name>
    <dbReference type="NCBI Taxonomy" id="135947"/>
    <lineage>
        <taxon>Bacteria</taxon>
        <taxon>Bacillati</taxon>
        <taxon>Actinomycetota</taxon>
        <taxon>Actinomycetes</taxon>
        <taxon>Micromonosporales</taxon>
        <taxon>Micromonosporaceae</taxon>
        <taxon>Actinoplanes</taxon>
    </lineage>
</organism>
<dbReference type="EMBL" id="LLZH01000339">
    <property type="protein sequence ID" value="KUL22652.1"/>
    <property type="molecule type" value="Genomic_DNA"/>
</dbReference>
<evidence type="ECO:0000256" key="1">
    <source>
        <dbReference type="RuleBase" id="RU362001"/>
    </source>
</evidence>
<dbReference type="Proteomes" id="UP000053244">
    <property type="component" value="Unassembled WGS sequence"/>
</dbReference>
<dbReference type="InterPro" id="IPR010310">
    <property type="entry name" value="T7SS_ESAT-6-like"/>
</dbReference>
<dbReference type="NCBIfam" id="TIGR03930">
    <property type="entry name" value="WXG100_ESAT6"/>
    <property type="match status" value="1"/>
</dbReference>
<dbReference type="OrthoDB" id="3387628at2"/>